<dbReference type="PANTHER" id="PTHR30606">
    <property type="entry name" value="LIPID A BIOSYNTHESIS LAUROYL ACYLTRANSFERASE"/>
    <property type="match status" value="1"/>
</dbReference>
<keyword evidence="7" id="KW-1133">Transmembrane helix</keyword>
<dbReference type="CDD" id="cd07984">
    <property type="entry name" value="LPLAT_LABLAT-like"/>
    <property type="match status" value="1"/>
</dbReference>
<dbReference type="Pfam" id="PF03279">
    <property type="entry name" value="Lip_A_acyltrans"/>
    <property type="match status" value="1"/>
</dbReference>
<feature type="transmembrane region" description="Helical" evidence="7">
    <location>
        <begin position="12"/>
        <end position="32"/>
    </location>
</feature>
<comment type="subcellular location">
    <subcellularLocation>
        <location evidence="1">Cell inner membrane</location>
    </subcellularLocation>
</comment>
<evidence type="ECO:0000256" key="7">
    <source>
        <dbReference type="SAM" id="Phobius"/>
    </source>
</evidence>
<proteinExistence type="predicted"/>
<keyword evidence="4" id="KW-0808">Transferase</keyword>
<keyword evidence="7" id="KW-0812">Transmembrane</keyword>
<evidence type="ECO:0000256" key="5">
    <source>
        <dbReference type="ARBA" id="ARBA00023136"/>
    </source>
</evidence>
<evidence type="ECO:0000313" key="8">
    <source>
        <dbReference type="EMBL" id="MDN5217443.1"/>
    </source>
</evidence>
<comment type="caution">
    <text evidence="8">The sequence shown here is derived from an EMBL/GenBank/DDBJ whole genome shotgun (WGS) entry which is preliminary data.</text>
</comment>
<dbReference type="Proteomes" id="UP001172083">
    <property type="component" value="Unassembled WGS sequence"/>
</dbReference>
<keyword evidence="2" id="KW-1003">Cell membrane</keyword>
<evidence type="ECO:0000256" key="4">
    <source>
        <dbReference type="ARBA" id="ARBA00022679"/>
    </source>
</evidence>
<sequence>MVFLKLLSRIPLNILYVLSNLVYFITFYIAGYRKKTVYTNLRNAFPEKSDQEIRDIAKAFYKRFSDFAVEVLKGITISAEALNSRVKFTNVEILEPFRSKNQSVVVLASHQFNWEWGLLAGCLQLPFPIDAVYQRLSNKAFDQLMLDTRSRFGGNPIEKNSALLEIMRQKDRLKALGIVADQSPTQDAPKHWTNFLNQPTAFYLGAQQISRLAGYPAFFMHIKYISRGKYEVKLINIGLPPYEKGSFNIIENYARETEKAIARDPAGWLWSHQRWKLERPADS</sequence>
<reference evidence="8" key="1">
    <citation type="submission" date="2023-06" db="EMBL/GenBank/DDBJ databases">
        <title>Genomic of Agaribacillus aureum.</title>
        <authorList>
            <person name="Wang G."/>
        </authorList>
    </citation>
    <scope>NUCLEOTIDE SEQUENCE</scope>
    <source>
        <strain evidence="8">BMA12</strain>
    </source>
</reference>
<dbReference type="RefSeq" id="WP_346762779.1">
    <property type="nucleotide sequence ID" value="NZ_JAUJEB010000017.1"/>
</dbReference>
<protein>
    <submittedName>
        <fullName evidence="8">Lysophospholipid acyltransferase family protein</fullName>
    </submittedName>
</protein>
<evidence type="ECO:0000256" key="2">
    <source>
        <dbReference type="ARBA" id="ARBA00022475"/>
    </source>
</evidence>
<keyword evidence="9" id="KW-1185">Reference proteome</keyword>
<accession>A0ABT8LM95</accession>
<dbReference type="PANTHER" id="PTHR30606:SF10">
    <property type="entry name" value="PHOSPHATIDYLINOSITOL MANNOSIDE ACYLTRANSFERASE"/>
    <property type="match status" value="1"/>
</dbReference>
<dbReference type="EMBL" id="JAUJEB010000017">
    <property type="protein sequence ID" value="MDN5217443.1"/>
    <property type="molecule type" value="Genomic_DNA"/>
</dbReference>
<gene>
    <name evidence="8" type="ORF">QQ020_35555</name>
</gene>
<keyword evidence="5 7" id="KW-0472">Membrane</keyword>
<evidence type="ECO:0000256" key="1">
    <source>
        <dbReference type="ARBA" id="ARBA00004533"/>
    </source>
</evidence>
<keyword evidence="3" id="KW-0997">Cell inner membrane</keyword>
<evidence type="ECO:0000256" key="6">
    <source>
        <dbReference type="ARBA" id="ARBA00023315"/>
    </source>
</evidence>
<evidence type="ECO:0000313" key="9">
    <source>
        <dbReference type="Proteomes" id="UP001172083"/>
    </source>
</evidence>
<keyword evidence="6 8" id="KW-0012">Acyltransferase</keyword>
<name>A0ABT8LM95_9BACT</name>
<dbReference type="InterPro" id="IPR004960">
    <property type="entry name" value="LipA_acyltrans"/>
</dbReference>
<evidence type="ECO:0000256" key="3">
    <source>
        <dbReference type="ARBA" id="ARBA00022519"/>
    </source>
</evidence>
<organism evidence="8 9">
    <name type="scientific">Agaribacillus aureus</name>
    <dbReference type="NCBI Taxonomy" id="3051825"/>
    <lineage>
        <taxon>Bacteria</taxon>
        <taxon>Pseudomonadati</taxon>
        <taxon>Bacteroidota</taxon>
        <taxon>Cytophagia</taxon>
        <taxon>Cytophagales</taxon>
        <taxon>Splendidivirgaceae</taxon>
        <taxon>Agaribacillus</taxon>
    </lineage>
</organism>
<dbReference type="GO" id="GO:0016746">
    <property type="term" value="F:acyltransferase activity"/>
    <property type="evidence" value="ECO:0007669"/>
    <property type="project" value="UniProtKB-KW"/>
</dbReference>